<protein>
    <submittedName>
        <fullName evidence="1">Uncharacterized protein</fullName>
    </submittedName>
</protein>
<dbReference type="AlphaFoldDB" id="A0A382MRJ7"/>
<reference evidence="1" key="1">
    <citation type="submission" date="2018-05" db="EMBL/GenBank/DDBJ databases">
        <authorList>
            <person name="Lanie J.A."/>
            <person name="Ng W.-L."/>
            <person name="Kazmierczak K.M."/>
            <person name="Andrzejewski T.M."/>
            <person name="Davidsen T.M."/>
            <person name="Wayne K.J."/>
            <person name="Tettelin H."/>
            <person name="Glass J.I."/>
            <person name="Rusch D."/>
            <person name="Podicherti R."/>
            <person name="Tsui H.-C.T."/>
            <person name="Winkler M.E."/>
        </authorList>
    </citation>
    <scope>NUCLEOTIDE SEQUENCE</scope>
</reference>
<proteinExistence type="predicted"/>
<organism evidence="1">
    <name type="scientific">marine metagenome</name>
    <dbReference type="NCBI Taxonomy" id="408172"/>
    <lineage>
        <taxon>unclassified sequences</taxon>
        <taxon>metagenomes</taxon>
        <taxon>ecological metagenomes</taxon>
    </lineage>
</organism>
<name>A0A382MRJ7_9ZZZZ</name>
<evidence type="ECO:0000313" key="1">
    <source>
        <dbReference type="EMBL" id="SVC50745.1"/>
    </source>
</evidence>
<gene>
    <name evidence="1" type="ORF">METZ01_LOCUS303599</name>
</gene>
<sequence length="175" mass="19739">NTTGILTFVAIPDPKSLQDQLPEAISNNLVRHKASFKLEISVPFLKQRIKNDFMLKLSSNITGNYILGKKAKVSGSCEKRCRVRIYSWDGTTGKLEKETGARKWIKNKTYTLIRFVPNEVGKYTLIALSTTGKFPDTVKEGTTYTATEFEMVLNSLRNMNTAKAEEHLEFTIKGN</sequence>
<feature type="non-terminal residue" evidence="1">
    <location>
        <position position="1"/>
    </location>
</feature>
<accession>A0A382MRJ7</accession>
<dbReference type="EMBL" id="UINC01095011">
    <property type="protein sequence ID" value="SVC50745.1"/>
    <property type="molecule type" value="Genomic_DNA"/>
</dbReference>